<keyword evidence="10" id="KW-0732">Signal</keyword>
<evidence type="ECO:0000313" key="11">
    <source>
        <dbReference type="EMBL" id="MBA4638908.1"/>
    </source>
</evidence>
<dbReference type="AlphaFoldDB" id="A0A7C9DHV1"/>
<dbReference type="PANTHER" id="PTHR47943:SF9">
    <property type="entry name" value="CYTOCHROME P450"/>
    <property type="match status" value="1"/>
</dbReference>
<evidence type="ECO:0000256" key="4">
    <source>
        <dbReference type="ARBA" id="ARBA00022617"/>
    </source>
</evidence>
<keyword evidence="7" id="KW-0408">Iron</keyword>
<dbReference type="GO" id="GO:0020037">
    <property type="term" value="F:heme binding"/>
    <property type="evidence" value="ECO:0007669"/>
    <property type="project" value="InterPro"/>
</dbReference>
<evidence type="ECO:0000256" key="2">
    <source>
        <dbReference type="ARBA" id="ARBA00004370"/>
    </source>
</evidence>
<evidence type="ECO:0000256" key="9">
    <source>
        <dbReference type="ARBA" id="ARBA00023136"/>
    </source>
</evidence>
<dbReference type="InterPro" id="IPR036396">
    <property type="entry name" value="Cyt_P450_sf"/>
</dbReference>
<evidence type="ECO:0000256" key="8">
    <source>
        <dbReference type="ARBA" id="ARBA00023033"/>
    </source>
</evidence>
<comment type="subcellular location">
    <subcellularLocation>
        <location evidence="2">Membrane</location>
    </subcellularLocation>
</comment>
<evidence type="ECO:0000256" key="7">
    <source>
        <dbReference type="ARBA" id="ARBA00023004"/>
    </source>
</evidence>
<evidence type="ECO:0008006" key="12">
    <source>
        <dbReference type="Google" id="ProtNLM"/>
    </source>
</evidence>
<reference evidence="11" key="2">
    <citation type="submission" date="2020-07" db="EMBL/GenBank/DDBJ databases">
        <authorList>
            <person name="Vera ALvarez R."/>
            <person name="Arias-Moreno D.M."/>
            <person name="Jimenez-Jacinto V."/>
            <person name="Jimenez-Bremont J.F."/>
            <person name="Swaminathan K."/>
            <person name="Moose S.P."/>
            <person name="Guerrero-Gonzalez M.L."/>
            <person name="Marino-Ramirez L."/>
            <person name="Landsman D."/>
            <person name="Rodriguez-Kessler M."/>
            <person name="Delgado-Sanchez P."/>
        </authorList>
    </citation>
    <scope>NUCLEOTIDE SEQUENCE</scope>
    <source>
        <tissue evidence="11">Cladode</tissue>
    </source>
</reference>
<evidence type="ECO:0000256" key="10">
    <source>
        <dbReference type="SAM" id="SignalP"/>
    </source>
</evidence>
<keyword evidence="8" id="KW-0503">Monooxygenase</keyword>
<reference evidence="11" key="1">
    <citation type="journal article" date="2013" name="J. Plant Res.">
        <title>Effect of fungi and light on seed germination of three Opuntia species from semiarid lands of central Mexico.</title>
        <authorList>
            <person name="Delgado-Sanchez P."/>
            <person name="Jimenez-Bremont J.F."/>
            <person name="Guerrero-Gonzalez Mde L."/>
            <person name="Flores J."/>
        </authorList>
    </citation>
    <scope>NUCLEOTIDE SEQUENCE</scope>
    <source>
        <tissue evidence="11">Cladode</tissue>
    </source>
</reference>
<dbReference type="GO" id="GO:0004497">
    <property type="term" value="F:monooxygenase activity"/>
    <property type="evidence" value="ECO:0007669"/>
    <property type="project" value="UniProtKB-KW"/>
</dbReference>
<comment type="similarity">
    <text evidence="3">Belongs to the cytochrome P450 family.</text>
</comment>
<name>A0A7C9DHV1_OPUST</name>
<protein>
    <recommendedName>
        <fullName evidence="12">Costunolide synthase</fullName>
    </recommendedName>
</protein>
<comment type="cofactor">
    <cofactor evidence="1">
        <name>heme</name>
        <dbReference type="ChEBI" id="CHEBI:30413"/>
    </cofactor>
</comment>
<dbReference type="PANTHER" id="PTHR47943">
    <property type="entry name" value="CYTOCHROME P450 93A3-LIKE"/>
    <property type="match status" value="1"/>
</dbReference>
<dbReference type="GO" id="GO:0005506">
    <property type="term" value="F:iron ion binding"/>
    <property type="evidence" value="ECO:0007669"/>
    <property type="project" value="InterPro"/>
</dbReference>
<feature type="chain" id="PRO_5028167954" description="Costunolide synthase" evidence="10">
    <location>
        <begin position="23"/>
        <end position="236"/>
    </location>
</feature>
<dbReference type="EMBL" id="GISG01111274">
    <property type="protein sequence ID" value="MBA4638908.1"/>
    <property type="molecule type" value="Transcribed_RNA"/>
</dbReference>
<dbReference type="Gene3D" id="1.10.630.10">
    <property type="entry name" value="Cytochrome P450"/>
    <property type="match status" value="1"/>
</dbReference>
<dbReference type="InterPro" id="IPR001128">
    <property type="entry name" value="Cyt_P450"/>
</dbReference>
<sequence>MTLAIALLISLPLAMLLFWVWPKPGPPLPPGPRPLPIIGNLHMLGHLPHRALAKLAQKYGPIMSLRLGHVPTIVVSSPKAAELFLKQHDAVFASRPITQASIYLAYRTKGMGFTQYGEYWRRVRKVCTLHLLTLAKVASFEDLRRAEIGVAVQRLAESAVAHEAVDVAERVGKLIEGIVFKMVVGDGKKEDKGYDLTGVVEEFMTLAGAFNLADFVPYLAPLDLQVCVLHLNLKLH</sequence>
<keyword evidence="5" id="KW-0479">Metal-binding</keyword>
<dbReference type="GO" id="GO:0016020">
    <property type="term" value="C:membrane"/>
    <property type="evidence" value="ECO:0007669"/>
    <property type="project" value="UniProtKB-SubCell"/>
</dbReference>
<dbReference type="SUPFAM" id="SSF48264">
    <property type="entry name" value="Cytochrome P450"/>
    <property type="match status" value="1"/>
</dbReference>
<keyword evidence="9" id="KW-0472">Membrane</keyword>
<accession>A0A7C9DHV1</accession>
<keyword evidence="4" id="KW-0349">Heme</keyword>
<evidence type="ECO:0000256" key="1">
    <source>
        <dbReference type="ARBA" id="ARBA00001971"/>
    </source>
</evidence>
<evidence type="ECO:0000256" key="6">
    <source>
        <dbReference type="ARBA" id="ARBA00023002"/>
    </source>
</evidence>
<dbReference type="GO" id="GO:0016705">
    <property type="term" value="F:oxidoreductase activity, acting on paired donors, with incorporation or reduction of molecular oxygen"/>
    <property type="evidence" value="ECO:0007669"/>
    <property type="project" value="InterPro"/>
</dbReference>
<dbReference type="Pfam" id="PF00067">
    <property type="entry name" value="p450"/>
    <property type="match status" value="1"/>
</dbReference>
<keyword evidence="6" id="KW-0560">Oxidoreductase</keyword>
<evidence type="ECO:0000256" key="5">
    <source>
        <dbReference type="ARBA" id="ARBA00022723"/>
    </source>
</evidence>
<proteinExistence type="inferred from homology"/>
<feature type="signal peptide" evidence="10">
    <location>
        <begin position="1"/>
        <end position="22"/>
    </location>
</feature>
<organism evidence="11">
    <name type="scientific">Opuntia streptacantha</name>
    <name type="common">Prickly pear cactus</name>
    <name type="synonym">Opuntia cardona</name>
    <dbReference type="NCBI Taxonomy" id="393608"/>
    <lineage>
        <taxon>Eukaryota</taxon>
        <taxon>Viridiplantae</taxon>
        <taxon>Streptophyta</taxon>
        <taxon>Embryophyta</taxon>
        <taxon>Tracheophyta</taxon>
        <taxon>Spermatophyta</taxon>
        <taxon>Magnoliopsida</taxon>
        <taxon>eudicotyledons</taxon>
        <taxon>Gunneridae</taxon>
        <taxon>Pentapetalae</taxon>
        <taxon>Caryophyllales</taxon>
        <taxon>Cactineae</taxon>
        <taxon>Cactaceae</taxon>
        <taxon>Opuntioideae</taxon>
        <taxon>Opuntia</taxon>
    </lineage>
</organism>
<evidence type="ECO:0000256" key="3">
    <source>
        <dbReference type="ARBA" id="ARBA00010617"/>
    </source>
</evidence>